<evidence type="ECO:0000313" key="4">
    <source>
        <dbReference type="Proteomes" id="UP000663879"/>
    </source>
</evidence>
<feature type="coiled-coil region" evidence="1">
    <location>
        <begin position="154"/>
        <end position="236"/>
    </location>
</feature>
<evidence type="ECO:0000313" key="3">
    <source>
        <dbReference type="EMBL" id="CAF0966035.1"/>
    </source>
</evidence>
<evidence type="ECO:0000256" key="1">
    <source>
        <dbReference type="SAM" id="Coils"/>
    </source>
</evidence>
<proteinExistence type="predicted"/>
<feature type="compositionally biased region" description="Acidic residues" evidence="2">
    <location>
        <begin position="752"/>
        <end position="761"/>
    </location>
</feature>
<protein>
    <submittedName>
        <fullName evidence="3">Uncharacterized protein</fullName>
    </submittedName>
</protein>
<comment type="caution">
    <text evidence="3">The sequence shown here is derived from an EMBL/GenBank/DDBJ whole genome shotgun (WGS) entry which is preliminary data.</text>
</comment>
<gene>
    <name evidence="3" type="ORF">OXX778_LOCUS14671</name>
</gene>
<dbReference type="Proteomes" id="UP000663879">
    <property type="component" value="Unassembled WGS sequence"/>
</dbReference>
<name>A0A814EA65_9BILA</name>
<organism evidence="3 4">
    <name type="scientific">Brachionus calyciflorus</name>
    <dbReference type="NCBI Taxonomy" id="104777"/>
    <lineage>
        <taxon>Eukaryota</taxon>
        <taxon>Metazoa</taxon>
        <taxon>Spiralia</taxon>
        <taxon>Gnathifera</taxon>
        <taxon>Rotifera</taxon>
        <taxon>Eurotatoria</taxon>
        <taxon>Monogononta</taxon>
        <taxon>Pseudotrocha</taxon>
        <taxon>Ploima</taxon>
        <taxon>Brachionidae</taxon>
        <taxon>Brachionus</taxon>
    </lineage>
</organism>
<keyword evidence="4" id="KW-1185">Reference proteome</keyword>
<sequence>MTQLLSYENKQFSSINPPIRTFATTSAINSDNKYFTHQSFYTSDPTKYKPTSYYTSYAESRPNIDYSNYLYSENVNLKQEPNFNSYENYTNYNTPKKVPSPKIEILDDNDLIEKTAQLINKQHKLKLLKIQREQTQNHVAPIIQTTTTPPTDYIDKLKHLQEQVENLQNELKQKQLEQEQLQKQIQYHLNQTNFYSSNPILESNRQNLRCQQEEIRQDLEQKINQINKHQQQQQQKPIVAQQQVFFPRSISYEKNKSYTILEKHLTPTQKYRSSSNAPGLTKNYTSNYEINRMSRAEQFYQTKDQEISMEYQKLMDSLIKKSESRNNLKEISVEQPMINKIYDKIENMTYSAKTNKVKDQRHNFLYPSKTEKSLELRVNDDRNYMFEKHLREIQMKRRLEDEKLMEARREQELREKEILEQKLREKEQVEIELREQQLKEKIRREQEQREKELLEQKLREKEIIEKQLIEQRVKEKIRLEQEAREREILEKKLKEQELKAKELSEAQKREQEILERQLREKELIEKELRENQLREHEEKEILAKKLRDKELCEQRKKEAQKLKEKLKKEKKMQKFKSLENKIQINIEDFKRLQFAEEEINENGIFFDVHKKRFDSDVPHLDEDEIEIKDFNDRLPKTYSNEFNVRRKYVNLYEEEYAQSDKTENGYNNKNDDLDENFESLVQEIKSNGNGSISQRLSSLVSSNVEVILEEEEEEAEREYREMMAYSKSNTFNNFGHTRTKVIQNGYSSEGHEDYDDEDDVS</sequence>
<reference evidence="3" key="1">
    <citation type="submission" date="2021-02" db="EMBL/GenBank/DDBJ databases">
        <authorList>
            <person name="Nowell W R."/>
        </authorList>
    </citation>
    <scope>NUCLEOTIDE SEQUENCE</scope>
    <source>
        <strain evidence="3">Ploen Becks lab</strain>
    </source>
</reference>
<feature type="region of interest" description="Disordered" evidence="2">
    <location>
        <begin position="742"/>
        <end position="761"/>
    </location>
</feature>
<feature type="coiled-coil region" evidence="1">
    <location>
        <begin position="390"/>
        <end position="576"/>
    </location>
</feature>
<dbReference type="EMBL" id="CAJNOC010003064">
    <property type="protein sequence ID" value="CAF0966035.1"/>
    <property type="molecule type" value="Genomic_DNA"/>
</dbReference>
<dbReference type="OrthoDB" id="10674255at2759"/>
<dbReference type="AlphaFoldDB" id="A0A814EA65"/>
<keyword evidence="1" id="KW-0175">Coiled coil</keyword>
<evidence type="ECO:0000256" key="2">
    <source>
        <dbReference type="SAM" id="MobiDB-lite"/>
    </source>
</evidence>
<accession>A0A814EA65</accession>